<keyword evidence="2" id="KW-0732">Signal</keyword>
<evidence type="ECO:0000256" key="1">
    <source>
        <dbReference type="SAM" id="MobiDB-lite"/>
    </source>
</evidence>
<comment type="caution">
    <text evidence="3">The sequence shown here is derived from an EMBL/GenBank/DDBJ whole genome shotgun (WGS) entry which is preliminary data.</text>
</comment>
<protein>
    <submittedName>
        <fullName evidence="3">Uncharacterized protein</fullName>
    </submittedName>
</protein>
<proteinExistence type="predicted"/>
<name>A0A2U3DSA5_PURLI</name>
<feature type="chain" id="PRO_5015544761" evidence="2">
    <location>
        <begin position="21"/>
        <end position="452"/>
    </location>
</feature>
<reference evidence="3 4" key="1">
    <citation type="journal article" date="2016" name="Front. Microbiol.">
        <title>Genome and transcriptome sequences reveal the specific parasitism of the nematophagous Purpureocillium lilacinum 36-1.</title>
        <authorList>
            <person name="Xie J."/>
            <person name="Li S."/>
            <person name="Mo C."/>
            <person name="Xiao X."/>
            <person name="Peng D."/>
            <person name="Wang G."/>
            <person name="Xiao Y."/>
        </authorList>
    </citation>
    <scope>NUCLEOTIDE SEQUENCE [LARGE SCALE GENOMIC DNA]</scope>
    <source>
        <strain evidence="3 4">36-1</strain>
    </source>
</reference>
<gene>
    <name evidence="3" type="ORF">PCL_07310</name>
</gene>
<evidence type="ECO:0000313" key="3">
    <source>
        <dbReference type="EMBL" id="PWI65133.1"/>
    </source>
</evidence>
<feature type="compositionally biased region" description="Basic and acidic residues" evidence="1">
    <location>
        <begin position="381"/>
        <end position="392"/>
    </location>
</feature>
<sequence>MYSGFTHGLTSASWVLLAVGRDAVQPGRPGHWTNVRKSLHADAHWRPSRQAAASLTPHPVAFTGFCQSPVVLTIALATVTSGAMRHGATAKEAPLTLEQTPTIAPAAILALSRPCSWRTASLLGVGLSVMILLCVPMSGLRNTASSSLRYYQRTLAVGQGLASETPGVVFWLNFPFNPSKSRWQVAQHKNHVRARPWLRRPSHGARVIFGVTEPNIEMGKSSAGRLHVNRSHPRPVNWGSQGCGTHPWNAWLRVASAGLIPVLPGSRPCIQTIMVTPPTRRVCQPADRRCQCPCPRLRLPSLMYHTPSSPEFMHVAQWKTRLVSLCARSSPHEGHVAPEWRLKQLLRSISTWPCLVDAASYLVVLLVLTHIKPTQRFVTRADDLSSDPDDRSSSVPSNMGKASPGPAMGMCSGFEDTCCSPLVGGPEPKVGWMAQFGECASHIFTAPSSAAA</sequence>
<dbReference type="EMBL" id="LCWV01000037">
    <property type="protein sequence ID" value="PWI65133.1"/>
    <property type="molecule type" value="Genomic_DNA"/>
</dbReference>
<dbReference type="AlphaFoldDB" id="A0A2U3DSA5"/>
<feature type="region of interest" description="Disordered" evidence="1">
    <location>
        <begin position="381"/>
        <end position="406"/>
    </location>
</feature>
<evidence type="ECO:0000313" key="4">
    <source>
        <dbReference type="Proteomes" id="UP000245956"/>
    </source>
</evidence>
<evidence type="ECO:0000256" key="2">
    <source>
        <dbReference type="SAM" id="SignalP"/>
    </source>
</evidence>
<feature type="signal peptide" evidence="2">
    <location>
        <begin position="1"/>
        <end position="20"/>
    </location>
</feature>
<accession>A0A2U3DSA5</accession>
<dbReference type="Proteomes" id="UP000245956">
    <property type="component" value="Unassembled WGS sequence"/>
</dbReference>
<organism evidence="3 4">
    <name type="scientific">Purpureocillium lilacinum</name>
    <name type="common">Paecilomyces lilacinus</name>
    <dbReference type="NCBI Taxonomy" id="33203"/>
    <lineage>
        <taxon>Eukaryota</taxon>
        <taxon>Fungi</taxon>
        <taxon>Dikarya</taxon>
        <taxon>Ascomycota</taxon>
        <taxon>Pezizomycotina</taxon>
        <taxon>Sordariomycetes</taxon>
        <taxon>Hypocreomycetidae</taxon>
        <taxon>Hypocreales</taxon>
        <taxon>Ophiocordycipitaceae</taxon>
        <taxon>Purpureocillium</taxon>
    </lineage>
</organism>